<dbReference type="Gene3D" id="3.40.50.150">
    <property type="entry name" value="Vaccinia Virus protein VP39"/>
    <property type="match status" value="1"/>
</dbReference>
<dbReference type="SUPFAM" id="SSF53335">
    <property type="entry name" value="S-adenosyl-L-methionine-dependent methyltransferases"/>
    <property type="match status" value="1"/>
</dbReference>
<organism evidence="4 5">
    <name type="scientific">Brevundimonas subvibrioides</name>
    <dbReference type="NCBI Taxonomy" id="74313"/>
    <lineage>
        <taxon>Bacteria</taxon>
        <taxon>Pseudomonadati</taxon>
        <taxon>Pseudomonadota</taxon>
        <taxon>Alphaproteobacteria</taxon>
        <taxon>Caulobacterales</taxon>
        <taxon>Caulobacteraceae</taxon>
        <taxon>Brevundimonas</taxon>
    </lineage>
</organism>
<dbReference type="PANTHER" id="PTHR43464">
    <property type="entry name" value="METHYLTRANSFERASE"/>
    <property type="match status" value="1"/>
</dbReference>
<keyword evidence="1" id="KW-0489">Methyltransferase</keyword>
<dbReference type="AlphaFoldDB" id="A0A258FPK7"/>
<dbReference type="EMBL" id="NCEB01000009">
    <property type="protein sequence ID" value="OYX34445.1"/>
    <property type="molecule type" value="Genomic_DNA"/>
</dbReference>
<dbReference type="GO" id="GO:0032259">
    <property type="term" value="P:methylation"/>
    <property type="evidence" value="ECO:0007669"/>
    <property type="project" value="UniProtKB-KW"/>
</dbReference>
<dbReference type="Pfam" id="PF13489">
    <property type="entry name" value="Methyltransf_23"/>
    <property type="match status" value="1"/>
</dbReference>
<evidence type="ECO:0000256" key="1">
    <source>
        <dbReference type="ARBA" id="ARBA00022603"/>
    </source>
</evidence>
<dbReference type="GO" id="GO:0008168">
    <property type="term" value="F:methyltransferase activity"/>
    <property type="evidence" value="ECO:0007669"/>
    <property type="project" value="UniProtKB-KW"/>
</dbReference>
<keyword evidence="2" id="KW-0808">Transferase</keyword>
<proteinExistence type="predicted"/>
<dbReference type="InterPro" id="IPR029063">
    <property type="entry name" value="SAM-dependent_MTases_sf"/>
</dbReference>
<name>A0A258FPK7_9CAUL</name>
<reference evidence="4 5" key="1">
    <citation type="submission" date="2017-03" db="EMBL/GenBank/DDBJ databases">
        <title>Lifting the veil on microbial sulfur biogeochemistry in mining wastewaters.</title>
        <authorList>
            <person name="Kantor R.S."/>
            <person name="Colenbrander Nelson T."/>
            <person name="Marshall S."/>
            <person name="Bennett D."/>
            <person name="Apte S."/>
            <person name="Camacho D."/>
            <person name="Thomas B.C."/>
            <person name="Warren L.A."/>
            <person name="Banfield J.F."/>
        </authorList>
    </citation>
    <scope>NUCLEOTIDE SEQUENCE [LARGE SCALE GENOMIC DNA]</scope>
    <source>
        <strain evidence="4">32-69-9</strain>
    </source>
</reference>
<dbReference type="Proteomes" id="UP000215595">
    <property type="component" value="Unassembled WGS sequence"/>
</dbReference>
<gene>
    <name evidence="4" type="ORF">B7Z01_06290</name>
</gene>
<keyword evidence="3" id="KW-0949">S-adenosyl-L-methionine</keyword>
<dbReference type="CDD" id="cd02440">
    <property type="entry name" value="AdoMet_MTases"/>
    <property type="match status" value="1"/>
</dbReference>
<evidence type="ECO:0000313" key="4">
    <source>
        <dbReference type="EMBL" id="OYX34445.1"/>
    </source>
</evidence>
<evidence type="ECO:0000256" key="2">
    <source>
        <dbReference type="ARBA" id="ARBA00022679"/>
    </source>
</evidence>
<sequence>MDADRFRSLAETASPDLRQKLLILPAIIADWAEPHGGLAGRRIMDFGCGLGELAAGLAYAEPTASVVGLEVTDQPDGLPAVLKPLGLIPPANLSFRTVPLGEVGDEDDFDLIVSWSVFEHVQRNQFDAVVAGLKTRLKPGGLLFMQVSPLFFSPEGSHLWALGYTDWQHLTRELSEVREDLEASSLNERQRELHWKLFLRLNRFTALDFDARLHAPGFTALRRQVDRVDREPPAELLTAYTREALTTEQIVLLLRRD</sequence>
<accession>A0A258FPK7</accession>
<evidence type="ECO:0008006" key="6">
    <source>
        <dbReference type="Google" id="ProtNLM"/>
    </source>
</evidence>
<evidence type="ECO:0000256" key="3">
    <source>
        <dbReference type="ARBA" id="ARBA00022691"/>
    </source>
</evidence>
<dbReference type="PANTHER" id="PTHR43464:SF19">
    <property type="entry name" value="UBIQUINONE BIOSYNTHESIS O-METHYLTRANSFERASE, MITOCHONDRIAL"/>
    <property type="match status" value="1"/>
</dbReference>
<comment type="caution">
    <text evidence="4">The sequence shown here is derived from an EMBL/GenBank/DDBJ whole genome shotgun (WGS) entry which is preliminary data.</text>
</comment>
<evidence type="ECO:0000313" key="5">
    <source>
        <dbReference type="Proteomes" id="UP000215595"/>
    </source>
</evidence>
<protein>
    <recommendedName>
        <fullName evidence="6">Methyltransferase type 12</fullName>
    </recommendedName>
</protein>